<dbReference type="AlphaFoldDB" id="A0AAP3UXT5"/>
<evidence type="ECO:0000259" key="2">
    <source>
        <dbReference type="Pfam" id="PF01425"/>
    </source>
</evidence>
<dbReference type="GO" id="GO:0004040">
    <property type="term" value="F:amidase activity"/>
    <property type="evidence" value="ECO:0007669"/>
    <property type="project" value="UniProtKB-EC"/>
</dbReference>
<evidence type="ECO:0000313" key="4">
    <source>
        <dbReference type="Proteomes" id="UP001301140"/>
    </source>
</evidence>
<dbReference type="InterPro" id="IPR000120">
    <property type="entry name" value="Amidase"/>
</dbReference>
<dbReference type="SUPFAM" id="SSF75304">
    <property type="entry name" value="Amidase signature (AS) enzymes"/>
    <property type="match status" value="1"/>
</dbReference>
<dbReference type="NCBIfam" id="NF005450">
    <property type="entry name" value="PRK07042.1"/>
    <property type="match status" value="1"/>
</dbReference>
<comment type="caution">
    <text evidence="3">The sequence shown here is derived from an EMBL/GenBank/DDBJ whole genome shotgun (WGS) entry which is preliminary data.</text>
</comment>
<feature type="domain" description="Amidase" evidence="2">
    <location>
        <begin position="26"/>
        <end position="445"/>
    </location>
</feature>
<dbReference type="Gene3D" id="3.90.1300.10">
    <property type="entry name" value="Amidase signature (AS) domain"/>
    <property type="match status" value="1"/>
</dbReference>
<reference evidence="3 4" key="1">
    <citation type="submission" date="2023-03" db="EMBL/GenBank/DDBJ databases">
        <title>YIM 152171 draft genome.</title>
        <authorList>
            <person name="Yang Z."/>
        </authorList>
    </citation>
    <scope>NUCLEOTIDE SEQUENCE [LARGE SCALE GENOMIC DNA]</scope>
    <source>
        <strain evidence="3 4">YIM 152171</strain>
    </source>
</reference>
<keyword evidence="3" id="KW-0378">Hydrolase</keyword>
<evidence type="ECO:0000256" key="1">
    <source>
        <dbReference type="SAM" id="MobiDB-lite"/>
    </source>
</evidence>
<dbReference type="InterPro" id="IPR020556">
    <property type="entry name" value="Amidase_CS"/>
</dbReference>
<dbReference type="PROSITE" id="PS00571">
    <property type="entry name" value="AMIDASES"/>
    <property type="match status" value="1"/>
</dbReference>
<keyword evidence="4" id="KW-1185">Reference proteome</keyword>
<dbReference type="InterPro" id="IPR023631">
    <property type="entry name" value="Amidase_dom"/>
</dbReference>
<proteinExistence type="predicted"/>
<dbReference type="Pfam" id="PF01425">
    <property type="entry name" value="Amidase"/>
    <property type="match status" value="1"/>
</dbReference>
<organism evidence="3 4">
    <name type="scientific">Marinimicrococcus flavescens</name>
    <dbReference type="NCBI Taxonomy" id="3031815"/>
    <lineage>
        <taxon>Bacteria</taxon>
        <taxon>Pseudomonadati</taxon>
        <taxon>Pseudomonadota</taxon>
        <taxon>Alphaproteobacteria</taxon>
        <taxon>Geminicoccales</taxon>
        <taxon>Geminicoccaceae</taxon>
        <taxon>Marinimicrococcus</taxon>
    </lineage>
</organism>
<dbReference type="EMBL" id="JARGEQ010000018">
    <property type="protein sequence ID" value="MDF1585427.1"/>
    <property type="molecule type" value="Genomic_DNA"/>
</dbReference>
<feature type="region of interest" description="Disordered" evidence="1">
    <location>
        <begin position="84"/>
        <end position="109"/>
    </location>
</feature>
<name>A0AAP3UXT5_9PROT</name>
<protein>
    <submittedName>
        <fullName evidence="3">Amidase</fullName>
        <ecNumber evidence="3">3.5.1.4</ecNumber>
    </submittedName>
</protein>
<evidence type="ECO:0000313" key="3">
    <source>
        <dbReference type="EMBL" id="MDF1585427.1"/>
    </source>
</evidence>
<dbReference type="Proteomes" id="UP001301140">
    <property type="component" value="Unassembled WGS sequence"/>
</dbReference>
<dbReference type="EC" id="3.5.1.4" evidence="3"/>
<dbReference type="PANTHER" id="PTHR11895:SF173">
    <property type="entry name" value="GLUTAMYL-TRNA AMIDOTRANSFERASE SUBUNIT A"/>
    <property type="match status" value="1"/>
</dbReference>
<gene>
    <name evidence="3" type="ORF">PZ740_03395</name>
</gene>
<dbReference type="InterPro" id="IPR036928">
    <property type="entry name" value="AS_sf"/>
</dbReference>
<sequence>MAEDLCGLSAGELGSAYRDRSLSPVEVTKAVLARVEACEPRLNAMYLVQAEQALEQAQASERRWQQGAPLSALDGVPITIKDNVATRGTPTPVGTAAGDTASAAADDAPPAARVREAGCVMLGKTTMPDFGMLCSGMSSLHGTTRNPWDLSRNTGGSSSGAAAAVAGGYGPLALGTDIGGSVRLPAAYCGIVALKPSLGRVPIHPPYFGRVTGPMTRTVEDTALLMDILKQPDDRDFMNLPPEPEPYAGDPATALKGKRIGLMLDVGTGTKPTEEVRQAVEAAARAFEQAGAVVEPVGPIMDARIMDGLNRFFQARSCSDLLKMDPARQAKVLPFIRAWCLPAVRWSAVDFFEALNCIFEMRERAVEATVQHDFLLSPTSPIPAYEAEAPCPGSDPSRPFEHICFTAPFNQSEQPAASVPCGLTGDGLPIGLQIVGHRFDDRGVLQMARAWEELRPAMRERPSL</sequence>
<dbReference type="RefSeq" id="WP_327787845.1">
    <property type="nucleotide sequence ID" value="NZ_JARGEQ010000018.1"/>
</dbReference>
<accession>A0AAP3UXT5</accession>
<dbReference type="PANTHER" id="PTHR11895">
    <property type="entry name" value="TRANSAMIDASE"/>
    <property type="match status" value="1"/>
</dbReference>
<feature type="compositionally biased region" description="Low complexity" evidence="1">
    <location>
        <begin position="94"/>
        <end position="109"/>
    </location>
</feature>